<organism evidence="4 5">
    <name type="scientific">Coniochaeta ligniaria NRRL 30616</name>
    <dbReference type="NCBI Taxonomy" id="1408157"/>
    <lineage>
        <taxon>Eukaryota</taxon>
        <taxon>Fungi</taxon>
        <taxon>Dikarya</taxon>
        <taxon>Ascomycota</taxon>
        <taxon>Pezizomycotina</taxon>
        <taxon>Sordariomycetes</taxon>
        <taxon>Sordariomycetidae</taxon>
        <taxon>Coniochaetales</taxon>
        <taxon>Coniochaetaceae</taxon>
        <taxon>Coniochaeta</taxon>
    </lineage>
</organism>
<gene>
    <name evidence="4" type="ORF">CONLIGDRAFT_389627</name>
</gene>
<name>A0A1J7IMQ5_9PEZI</name>
<dbReference type="EMBL" id="KV875098">
    <property type="protein sequence ID" value="OIW28661.1"/>
    <property type="molecule type" value="Genomic_DNA"/>
</dbReference>
<reference evidence="4 5" key="1">
    <citation type="submission" date="2016-10" db="EMBL/GenBank/DDBJ databases">
        <title>Draft genome sequence of Coniochaeta ligniaria NRRL30616, a lignocellulolytic fungus for bioabatement of inhibitors in plant biomass hydrolysates.</title>
        <authorList>
            <consortium name="DOE Joint Genome Institute"/>
            <person name="Jimenez D.J."/>
            <person name="Hector R.E."/>
            <person name="Riley R."/>
            <person name="Sun H."/>
            <person name="Grigoriev I.V."/>
            <person name="Van Elsas J.D."/>
            <person name="Nichols N.N."/>
        </authorList>
    </citation>
    <scope>NUCLEOTIDE SEQUENCE [LARGE SCALE GENOMIC DNA]</scope>
    <source>
        <strain evidence="4 5">NRRL 30616</strain>
    </source>
</reference>
<evidence type="ECO:0000256" key="2">
    <source>
        <dbReference type="SAM" id="SignalP"/>
    </source>
</evidence>
<dbReference type="STRING" id="1408157.A0A1J7IMQ5"/>
<proteinExistence type="predicted"/>
<dbReference type="Proteomes" id="UP000182658">
    <property type="component" value="Unassembled WGS sequence"/>
</dbReference>
<evidence type="ECO:0000313" key="4">
    <source>
        <dbReference type="EMBL" id="OIW28661.1"/>
    </source>
</evidence>
<evidence type="ECO:0000259" key="3">
    <source>
        <dbReference type="Pfam" id="PF24870"/>
    </source>
</evidence>
<keyword evidence="2" id="KW-0732">Signal</keyword>
<evidence type="ECO:0000256" key="1">
    <source>
        <dbReference type="SAM" id="MobiDB-lite"/>
    </source>
</evidence>
<dbReference type="AlphaFoldDB" id="A0A1J7IMQ5"/>
<feature type="domain" description="DUF7735" evidence="3">
    <location>
        <begin position="78"/>
        <end position="118"/>
    </location>
</feature>
<feature type="region of interest" description="Disordered" evidence="1">
    <location>
        <begin position="135"/>
        <end position="187"/>
    </location>
</feature>
<accession>A0A1J7IMQ5</accession>
<feature type="signal peptide" evidence="2">
    <location>
        <begin position="1"/>
        <end position="18"/>
    </location>
</feature>
<dbReference type="OrthoDB" id="3561078at2759"/>
<keyword evidence="5" id="KW-1185">Reference proteome</keyword>
<feature type="compositionally biased region" description="Low complexity" evidence="1">
    <location>
        <begin position="142"/>
        <end position="187"/>
    </location>
</feature>
<dbReference type="Pfam" id="PF24870">
    <property type="entry name" value="DUF7735"/>
    <property type="match status" value="1"/>
</dbReference>
<dbReference type="InterPro" id="IPR056637">
    <property type="entry name" value="DUF7735"/>
</dbReference>
<dbReference type="InParanoid" id="A0A1J7IMQ5"/>
<feature type="chain" id="PRO_5012656337" description="DUF7735 domain-containing protein" evidence="2">
    <location>
        <begin position="19"/>
        <end position="212"/>
    </location>
</feature>
<sequence length="212" mass="20339">MLTTPLLLALAAATAVSANYHPVALAAKRDLIARQSSTDETAAATSCLSAVLSIYSSLPTPPPEILSWEQTAAFTDPCSISIPASIAPAFSSYESEALSWFTAHSSELFSALSQCPQESSAVGGSTPDICTGGAGGGGGAGKTTTTDAAGNAGTTTKGTGTTAAATGSAGTAGTSTGAGAAASTHSNAGPRETGFVAGAVAVAGLLGVVAAL</sequence>
<protein>
    <recommendedName>
        <fullName evidence="3">DUF7735 domain-containing protein</fullName>
    </recommendedName>
</protein>
<evidence type="ECO:0000313" key="5">
    <source>
        <dbReference type="Proteomes" id="UP000182658"/>
    </source>
</evidence>